<evidence type="ECO:0000259" key="2">
    <source>
        <dbReference type="Pfam" id="PF01419"/>
    </source>
</evidence>
<dbReference type="InterPro" id="IPR001229">
    <property type="entry name" value="Jacalin-like_lectin_dom"/>
</dbReference>
<dbReference type="InterPro" id="IPR046536">
    <property type="entry name" value="DUF6601"/>
</dbReference>
<dbReference type="EMBL" id="JAQHRD010000009">
    <property type="protein sequence ID" value="KAJ6437987.1"/>
    <property type="molecule type" value="Genomic_DNA"/>
</dbReference>
<evidence type="ECO:0000313" key="3">
    <source>
        <dbReference type="EMBL" id="KAJ6437987.1"/>
    </source>
</evidence>
<dbReference type="Proteomes" id="UP001163105">
    <property type="component" value="Unassembled WGS sequence"/>
</dbReference>
<comment type="caution">
    <text evidence="3">The sequence shown here is derived from an EMBL/GenBank/DDBJ whole genome shotgun (WGS) entry which is preliminary data.</text>
</comment>
<feature type="transmembrane region" description="Helical" evidence="1">
    <location>
        <begin position="459"/>
        <end position="481"/>
    </location>
</feature>
<dbReference type="AlphaFoldDB" id="A0AB34FHK9"/>
<keyword evidence="1" id="KW-1133">Transmembrane helix</keyword>
<proteinExistence type="predicted"/>
<feature type="transmembrane region" description="Helical" evidence="1">
    <location>
        <begin position="493"/>
        <end position="512"/>
    </location>
</feature>
<keyword evidence="1" id="KW-0472">Membrane</keyword>
<protein>
    <submittedName>
        <fullName evidence="3">Ubiquitin-conjugating enzyme</fullName>
    </submittedName>
</protein>
<evidence type="ECO:0000313" key="4">
    <source>
        <dbReference type="Proteomes" id="UP001163105"/>
    </source>
</evidence>
<dbReference type="Pfam" id="PF20246">
    <property type="entry name" value="DUF6601"/>
    <property type="match status" value="1"/>
</dbReference>
<dbReference type="SUPFAM" id="SSF51101">
    <property type="entry name" value="Mannose-binding lectins"/>
    <property type="match status" value="1"/>
</dbReference>
<name>A0AB34FHK9_9HYPO</name>
<dbReference type="Pfam" id="PF01419">
    <property type="entry name" value="Jacalin"/>
    <property type="match status" value="1"/>
</dbReference>
<dbReference type="PANTHER" id="PTHR34414">
    <property type="entry name" value="HET DOMAIN-CONTAINING PROTEIN-RELATED"/>
    <property type="match status" value="1"/>
</dbReference>
<dbReference type="PANTHER" id="PTHR34414:SF1">
    <property type="entry name" value="SUBTILISIN-LIKE SERINE PROTEASE"/>
    <property type="match status" value="1"/>
</dbReference>
<dbReference type="Gene3D" id="2.100.10.30">
    <property type="entry name" value="Jacalin-like lectin domain"/>
    <property type="match status" value="1"/>
</dbReference>
<sequence length="514" mass="57396">MPKDTSFLGPVTLVGVNKWLLGCESYFHGHGISGEDWTRAAGDGISSEADDTRDLYDWWLENQDTDYTWDDFKDAVKEAGLGSNWRELALQAFYTTKQEAAGDSGARSYLRDLEERGSVINHASNLEAIPIESIAYKSHMLFNALPDVVSQVMKQGPNLVTLKRLQLEKMIKDESKSYVLQHNDPVPMSSSVAGYRWLAQWGVQAASGTRFTDIDSLPDDPNSLTHMNSITLWGNGKSDRYMIEDYALAYSSGTINGPAKTPRAEYKTYTFSPGEYITGVTIGAKAYQTYHTKSSGSWIREQSEYTSLCYMAITTSSGSDTKLAVGMSGTTTSAFKAPAGWKIVGFRGTWTSYYDYDASDTSQTRYPLIAFGVIMAPVLSDFRIAQDKHLLPPEVSWPAWRIFVEQLDTEHISTHVDPRFRYGELCLSRLNKIYALTQTPLRGYVRYWNQYGTFFHDNFAWLASASLYIVIVLTAMQVGLATESLGGNDAFQAASYGFTVFLFWGLSLPSRLSS</sequence>
<organism evidence="3 4">
    <name type="scientific">Purpureocillium lavendulum</name>
    <dbReference type="NCBI Taxonomy" id="1247861"/>
    <lineage>
        <taxon>Eukaryota</taxon>
        <taxon>Fungi</taxon>
        <taxon>Dikarya</taxon>
        <taxon>Ascomycota</taxon>
        <taxon>Pezizomycotina</taxon>
        <taxon>Sordariomycetes</taxon>
        <taxon>Hypocreomycetidae</taxon>
        <taxon>Hypocreales</taxon>
        <taxon>Ophiocordycipitaceae</taxon>
        <taxon>Purpureocillium</taxon>
    </lineage>
</organism>
<keyword evidence="4" id="KW-1185">Reference proteome</keyword>
<reference evidence="3" key="1">
    <citation type="submission" date="2023-01" db="EMBL/GenBank/DDBJ databases">
        <title>The growth and conidiation of Purpureocillium lavendulum are regulated by nitrogen source and histone H3K14 acetylation.</title>
        <authorList>
            <person name="Tang P."/>
            <person name="Han J."/>
            <person name="Zhang C."/>
            <person name="Tang P."/>
            <person name="Qi F."/>
            <person name="Zhang K."/>
            <person name="Liang L."/>
        </authorList>
    </citation>
    <scope>NUCLEOTIDE SEQUENCE</scope>
    <source>
        <strain evidence="3">YMF1.00683</strain>
    </source>
</reference>
<evidence type="ECO:0000256" key="1">
    <source>
        <dbReference type="SAM" id="Phobius"/>
    </source>
</evidence>
<keyword evidence="1" id="KW-0812">Transmembrane</keyword>
<accession>A0AB34FHK9</accession>
<dbReference type="InterPro" id="IPR036404">
    <property type="entry name" value="Jacalin-like_lectin_dom_sf"/>
</dbReference>
<gene>
    <name evidence="3" type="ORF">O9K51_09409</name>
</gene>
<feature type="domain" description="Jacalin-type lectin" evidence="2">
    <location>
        <begin position="225"/>
        <end position="351"/>
    </location>
</feature>